<proteinExistence type="predicted"/>
<dbReference type="GO" id="GO:0003700">
    <property type="term" value="F:DNA-binding transcription factor activity"/>
    <property type="evidence" value="ECO:0007669"/>
    <property type="project" value="InterPro"/>
</dbReference>
<dbReference type="GeneID" id="33043737"/>
<dbReference type="Pfam" id="PF14733">
    <property type="entry name" value="ACDC"/>
    <property type="match status" value="1"/>
</dbReference>
<dbReference type="VEuPathDB" id="PiroplasmaDB:BMR1_03g04637"/>
<reference evidence="8 9" key="3">
    <citation type="journal article" date="2016" name="Sci. Rep.">
        <title>Genome-wide diversity and gene expression profiling of Babesia microti isolates identify polymorphic genes that mediate host-pathogen interactions.</title>
        <authorList>
            <person name="Silva J.C."/>
            <person name="Cornillot E."/>
            <person name="McCracken C."/>
            <person name="Usmani-Brown S."/>
            <person name="Dwivedi A."/>
            <person name="Ifeonu O.O."/>
            <person name="Crabtree J."/>
            <person name="Gotia H.T."/>
            <person name="Virji A.Z."/>
            <person name="Reynes C."/>
            <person name="Colinge J."/>
            <person name="Kumar V."/>
            <person name="Lawres L."/>
            <person name="Pazzi J.E."/>
            <person name="Pablo J.V."/>
            <person name="Hung C."/>
            <person name="Brancato J."/>
            <person name="Kumari P."/>
            <person name="Orvis J."/>
            <person name="Tretina K."/>
            <person name="Chibucos M."/>
            <person name="Ott S."/>
            <person name="Sadzewicz L."/>
            <person name="Sengamalay N."/>
            <person name="Shetty A.C."/>
            <person name="Su Q."/>
            <person name="Tallon L."/>
            <person name="Fraser C.M."/>
            <person name="Frutos R."/>
            <person name="Molina D.M."/>
            <person name="Krause P.J."/>
            <person name="Ben Mamoun C."/>
        </authorList>
    </citation>
    <scope>NUCLEOTIDE SEQUENCE [LARGE SCALE GENOMIC DNA]</scope>
    <source>
        <strain evidence="8 9">RI</strain>
    </source>
</reference>
<dbReference type="InterPro" id="IPR001471">
    <property type="entry name" value="AP2/ERF_dom"/>
</dbReference>
<keyword evidence="3" id="KW-0238">DNA-binding</keyword>
<gene>
    <name evidence="8" type="ORF">BMR1_03g04637</name>
</gene>
<evidence type="ECO:0000259" key="7">
    <source>
        <dbReference type="Pfam" id="PF14733"/>
    </source>
</evidence>
<dbReference type="InterPro" id="IPR028078">
    <property type="entry name" value="ACDC"/>
</dbReference>
<accession>A0A1R4ACF8</accession>
<evidence type="ECO:0000256" key="3">
    <source>
        <dbReference type="ARBA" id="ARBA00023125"/>
    </source>
</evidence>
<evidence type="ECO:0000256" key="5">
    <source>
        <dbReference type="ARBA" id="ARBA00023242"/>
    </source>
</evidence>
<dbReference type="GO" id="GO:0005634">
    <property type="term" value="C:nucleus"/>
    <property type="evidence" value="ECO:0007669"/>
    <property type="project" value="UniProtKB-SubCell"/>
</dbReference>
<evidence type="ECO:0000259" key="6">
    <source>
        <dbReference type="Pfam" id="PF00847"/>
    </source>
</evidence>
<keyword evidence="5" id="KW-0539">Nucleus</keyword>
<keyword evidence="2" id="KW-0805">Transcription regulation</keyword>
<keyword evidence="9" id="KW-1185">Reference proteome</keyword>
<dbReference type="AlphaFoldDB" id="A0A1R4ACF8"/>
<evidence type="ECO:0000256" key="2">
    <source>
        <dbReference type="ARBA" id="ARBA00023015"/>
    </source>
</evidence>
<organism evidence="8 9">
    <name type="scientific">Babesia microti (strain RI)</name>
    <dbReference type="NCBI Taxonomy" id="1133968"/>
    <lineage>
        <taxon>Eukaryota</taxon>
        <taxon>Sar</taxon>
        <taxon>Alveolata</taxon>
        <taxon>Apicomplexa</taxon>
        <taxon>Aconoidasida</taxon>
        <taxon>Piroplasmida</taxon>
        <taxon>Babesiidae</taxon>
        <taxon>Babesia</taxon>
    </lineage>
</organism>
<feature type="domain" description="AP2-coincident C-terminal" evidence="7">
    <location>
        <begin position="107"/>
        <end position="194"/>
    </location>
</feature>
<dbReference type="Gene3D" id="1.20.5.2050">
    <property type="match status" value="1"/>
</dbReference>
<evidence type="ECO:0000256" key="4">
    <source>
        <dbReference type="ARBA" id="ARBA00023163"/>
    </source>
</evidence>
<keyword evidence="4" id="KW-0804">Transcription</keyword>
<evidence type="ECO:0000313" key="8">
    <source>
        <dbReference type="EMBL" id="SJK86701.1"/>
    </source>
</evidence>
<name>A0A1R4ACF8_BABMR</name>
<dbReference type="GO" id="GO:0003677">
    <property type="term" value="F:DNA binding"/>
    <property type="evidence" value="ECO:0007669"/>
    <property type="project" value="UniProtKB-KW"/>
</dbReference>
<reference evidence="8 9" key="2">
    <citation type="journal article" date="2013" name="PLoS ONE">
        <title>Whole genome mapping and re-organization of the nuclear and mitochondrial genomes of Babesia microti isolates.</title>
        <authorList>
            <person name="Cornillot E."/>
            <person name="Dassouli A."/>
            <person name="Garg A."/>
            <person name="Pachikara N."/>
            <person name="Randazzo S."/>
            <person name="Depoix D."/>
            <person name="Carcy B."/>
            <person name="Delbecq S."/>
            <person name="Frutos R."/>
            <person name="Silva J.C."/>
            <person name="Sutton R."/>
            <person name="Krause P.J."/>
            <person name="Mamoun C.B."/>
        </authorList>
    </citation>
    <scope>NUCLEOTIDE SEQUENCE [LARGE SCALE GENOMIC DNA]</scope>
    <source>
        <strain evidence="8 9">RI</strain>
    </source>
</reference>
<protein>
    <submittedName>
        <fullName evidence="8">Uncharacterized protein</fullName>
    </submittedName>
</protein>
<dbReference type="Proteomes" id="UP000002899">
    <property type="component" value="Chromosome III"/>
</dbReference>
<dbReference type="OrthoDB" id="372718at2759"/>
<comment type="subcellular location">
    <subcellularLocation>
        <location evidence="1">Nucleus</location>
    </subcellularLocation>
</comment>
<evidence type="ECO:0000313" key="9">
    <source>
        <dbReference type="Proteomes" id="UP000002899"/>
    </source>
</evidence>
<evidence type="ECO:0000256" key="1">
    <source>
        <dbReference type="ARBA" id="ARBA00004123"/>
    </source>
</evidence>
<feature type="domain" description="AP2/ERF" evidence="6">
    <location>
        <begin position="5"/>
        <end position="53"/>
    </location>
</feature>
<dbReference type="EMBL" id="LN871598">
    <property type="protein sequence ID" value="SJK86701.1"/>
    <property type="molecule type" value="Genomic_DNA"/>
</dbReference>
<dbReference type="RefSeq" id="XP_021338825.1">
    <property type="nucleotide sequence ID" value="XM_021482290.1"/>
</dbReference>
<dbReference type="Pfam" id="PF00847">
    <property type="entry name" value="AP2"/>
    <property type="match status" value="1"/>
</dbReference>
<dbReference type="KEGG" id="bmic:BMR1_03g04637"/>
<sequence>MDNRPKIVGVSFQEQRQNWVAHYMQDGKVKHRSFSVKKYGSDEAYKKAVQCRIDNLNKTKKQPRIHLEQHSVKTIQNLSISGTLDALNKWSNHDLLEKLMKETPKDSAQKRLKLIKMALHCILVDLQDLYPRHTIELLDYDKFDQCFKSQILDIWKSHDVEQLKPLLSIYNELFELQKLPCIIEDSQQVMLIQKTASLWGVLYNE</sequence>
<reference evidence="8 9" key="1">
    <citation type="journal article" date="2012" name="Nucleic Acids Res.">
        <title>Sequencing of the smallest Apicomplexan genome from the human pathogen Babesia microti.</title>
        <authorList>
            <person name="Cornillot E."/>
            <person name="Hadj-Kaddour K."/>
            <person name="Dassouli A."/>
            <person name="Noel B."/>
            <person name="Ranwez V."/>
            <person name="Vacherie B."/>
            <person name="Augagneur Y."/>
            <person name="Bres V."/>
            <person name="Duclos A."/>
            <person name="Randazzo S."/>
            <person name="Carcy B."/>
            <person name="Debierre-Grockiego F."/>
            <person name="Delbecq S."/>
            <person name="Moubri-Menage K."/>
            <person name="Shams-Eldin H."/>
            <person name="Usmani-Brown S."/>
            <person name="Bringaud F."/>
            <person name="Wincker P."/>
            <person name="Vivares C.P."/>
            <person name="Schwarz R.T."/>
            <person name="Schetters T.P."/>
            <person name="Krause P.J."/>
            <person name="Gorenflot A."/>
            <person name="Berry V."/>
            <person name="Barbe V."/>
            <person name="Ben Mamoun C."/>
        </authorList>
    </citation>
    <scope>NUCLEOTIDE SEQUENCE [LARGE SCALE GENOMIC DNA]</scope>
    <source>
        <strain evidence="8 9">RI</strain>
    </source>
</reference>